<comment type="caution">
    <text evidence="2">The sequence shown here is derived from an EMBL/GenBank/DDBJ whole genome shotgun (WGS) entry which is preliminary data.</text>
</comment>
<accession>A0A844T5M5</accession>
<name>A0A844T5M5_9BRAD</name>
<gene>
    <name evidence="2" type="ORF">GPL21_33215</name>
</gene>
<protein>
    <submittedName>
        <fullName evidence="2">Uncharacterized protein</fullName>
    </submittedName>
</protein>
<keyword evidence="3" id="KW-1185">Reference proteome</keyword>
<feature type="compositionally biased region" description="Basic and acidic residues" evidence="1">
    <location>
        <begin position="16"/>
        <end position="29"/>
    </location>
</feature>
<dbReference type="RefSeq" id="WP_210253983.1">
    <property type="nucleotide sequence ID" value="NZ_WQNF01000036.1"/>
</dbReference>
<evidence type="ECO:0000256" key="1">
    <source>
        <dbReference type="SAM" id="MobiDB-lite"/>
    </source>
</evidence>
<proteinExistence type="predicted"/>
<dbReference type="Proteomes" id="UP000436468">
    <property type="component" value="Unassembled WGS sequence"/>
</dbReference>
<feature type="region of interest" description="Disordered" evidence="1">
    <location>
        <begin position="1"/>
        <end position="45"/>
    </location>
</feature>
<evidence type="ECO:0000313" key="2">
    <source>
        <dbReference type="EMBL" id="MVT69950.1"/>
    </source>
</evidence>
<dbReference type="EMBL" id="WQNF01000036">
    <property type="protein sequence ID" value="MVT69950.1"/>
    <property type="molecule type" value="Genomic_DNA"/>
</dbReference>
<organism evidence="2 3">
    <name type="scientific">Bradyrhizobium pachyrhizi</name>
    <dbReference type="NCBI Taxonomy" id="280333"/>
    <lineage>
        <taxon>Bacteria</taxon>
        <taxon>Pseudomonadati</taxon>
        <taxon>Pseudomonadota</taxon>
        <taxon>Alphaproteobacteria</taxon>
        <taxon>Hyphomicrobiales</taxon>
        <taxon>Nitrobacteraceae</taxon>
        <taxon>Bradyrhizobium</taxon>
    </lineage>
</organism>
<dbReference type="AlphaFoldDB" id="A0A844T5M5"/>
<evidence type="ECO:0000313" key="3">
    <source>
        <dbReference type="Proteomes" id="UP000436468"/>
    </source>
</evidence>
<reference evidence="2 3" key="1">
    <citation type="submission" date="2019-12" db="EMBL/GenBank/DDBJ databases">
        <title>Draft genome sequences Bradyrhizobium cajani AMBPC1010, Bradyrhizobium pachyrhizi AMBPC1040 and Bradyrhizobium yuanmingense ALSPC3051, three plant growth promoting strains isolated from nodules of Cajanus cajan L. in Dominican Republic.</title>
        <authorList>
            <person name="Flores-Felix J.D."/>
            <person name="Araujo J."/>
            <person name="Diaz-Alcantara C."/>
            <person name="Gonzalez-Andres F."/>
            <person name="Velazquez E."/>
        </authorList>
    </citation>
    <scope>NUCLEOTIDE SEQUENCE [LARGE SCALE GENOMIC DNA]</scope>
    <source>
        <strain evidence="2 3">1040</strain>
    </source>
</reference>
<sequence>MAPLSKADVAAQKCRNPNERESSHKKAAECAKPSRNTYLPGMPITRKPLEIPSEVARQFAADMLAYHAEQDDIRRDRIAVATRHMLLNHMPAGTKLRVSEVKELFELMR</sequence>